<dbReference type="EC" id="2.5.1.18" evidence="2"/>
<dbReference type="EMBL" id="JAACJJ010000030">
    <property type="protein sequence ID" value="KAF5318573.1"/>
    <property type="molecule type" value="Genomic_DNA"/>
</dbReference>
<keyword evidence="8" id="KW-1185">Reference proteome</keyword>
<evidence type="ECO:0000259" key="6">
    <source>
        <dbReference type="PROSITE" id="PS50405"/>
    </source>
</evidence>
<dbReference type="GO" id="GO:0004364">
    <property type="term" value="F:glutathione transferase activity"/>
    <property type="evidence" value="ECO:0007669"/>
    <property type="project" value="UniProtKB-EC"/>
</dbReference>
<evidence type="ECO:0000256" key="2">
    <source>
        <dbReference type="ARBA" id="ARBA00012452"/>
    </source>
</evidence>
<dbReference type="GO" id="GO:0005737">
    <property type="term" value="C:cytoplasm"/>
    <property type="evidence" value="ECO:0007669"/>
    <property type="project" value="UniProtKB-ARBA"/>
</dbReference>
<dbReference type="InterPro" id="IPR036249">
    <property type="entry name" value="Thioredoxin-like_sf"/>
</dbReference>
<dbReference type="PANTHER" id="PTHR44051:SF9">
    <property type="entry name" value="GLUTATHIONE S-TRANSFERASE 1"/>
    <property type="match status" value="1"/>
</dbReference>
<proteinExistence type="inferred from homology"/>
<dbReference type="SUPFAM" id="SSF47616">
    <property type="entry name" value="GST C-terminal domain-like"/>
    <property type="match status" value="1"/>
</dbReference>
<organism evidence="7 8">
    <name type="scientific">Psilocybe cf. subviscida</name>
    <dbReference type="NCBI Taxonomy" id="2480587"/>
    <lineage>
        <taxon>Eukaryota</taxon>
        <taxon>Fungi</taxon>
        <taxon>Dikarya</taxon>
        <taxon>Basidiomycota</taxon>
        <taxon>Agaricomycotina</taxon>
        <taxon>Agaricomycetes</taxon>
        <taxon>Agaricomycetidae</taxon>
        <taxon>Agaricales</taxon>
        <taxon>Agaricineae</taxon>
        <taxon>Strophariaceae</taxon>
        <taxon>Psilocybe</taxon>
    </lineage>
</organism>
<evidence type="ECO:0000259" key="5">
    <source>
        <dbReference type="PROSITE" id="PS50404"/>
    </source>
</evidence>
<dbReference type="Gene3D" id="3.40.30.10">
    <property type="entry name" value="Glutaredoxin"/>
    <property type="match status" value="1"/>
</dbReference>
<dbReference type="InterPro" id="IPR040079">
    <property type="entry name" value="Glutathione_S-Trfase"/>
</dbReference>
<evidence type="ECO:0000313" key="7">
    <source>
        <dbReference type="EMBL" id="KAF5318573.1"/>
    </source>
</evidence>
<protein>
    <recommendedName>
        <fullName evidence="2">glutathione transferase</fullName>
        <ecNumber evidence="2">2.5.1.18</ecNumber>
    </recommendedName>
</protein>
<evidence type="ECO:0000256" key="3">
    <source>
        <dbReference type="ARBA" id="ARBA00022679"/>
    </source>
</evidence>
<dbReference type="PROSITE" id="PS50404">
    <property type="entry name" value="GST_NTER"/>
    <property type="match status" value="1"/>
</dbReference>
<comment type="caution">
    <text evidence="7">The sequence shown here is derived from an EMBL/GenBank/DDBJ whole genome shotgun (WGS) entry which is preliminary data.</text>
</comment>
<accession>A0A8H5B8Q3</accession>
<dbReference type="FunFam" id="3.40.30.10:FF:000156">
    <property type="entry name" value="Glutathione S-transferase 1"/>
    <property type="match status" value="1"/>
</dbReference>
<evidence type="ECO:0000313" key="8">
    <source>
        <dbReference type="Proteomes" id="UP000567179"/>
    </source>
</evidence>
<dbReference type="PROSITE" id="PS50405">
    <property type="entry name" value="GST_CTER"/>
    <property type="match status" value="1"/>
</dbReference>
<gene>
    <name evidence="7" type="ORF">D9619_010837</name>
</gene>
<dbReference type="AlphaFoldDB" id="A0A8H5B8Q3"/>
<dbReference type="InterPro" id="IPR010987">
    <property type="entry name" value="Glutathione-S-Trfase_C-like"/>
</dbReference>
<comment type="similarity">
    <text evidence="1">Belongs to the GST superfamily.</text>
</comment>
<dbReference type="Proteomes" id="UP000567179">
    <property type="component" value="Unassembled WGS sequence"/>
</dbReference>
<feature type="domain" description="GST C-terminal" evidence="6">
    <location>
        <begin position="84"/>
        <end position="222"/>
    </location>
</feature>
<dbReference type="Pfam" id="PF02798">
    <property type="entry name" value="GST_N"/>
    <property type="match status" value="1"/>
</dbReference>
<evidence type="ECO:0000256" key="1">
    <source>
        <dbReference type="ARBA" id="ARBA00007409"/>
    </source>
</evidence>
<dbReference type="CDD" id="cd03046">
    <property type="entry name" value="GST_N_GTT1_like"/>
    <property type="match status" value="1"/>
</dbReference>
<feature type="domain" description="GST N-terminal" evidence="5">
    <location>
        <begin position="1"/>
        <end position="80"/>
    </location>
</feature>
<dbReference type="InterPro" id="IPR036282">
    <property type="entry name" value="Glutathione-S-Trfase_C_sf"/>
</dbReference>
<sequence length="222" mass="24727">MLTLHYLKDSRAQRILWLLEELNVPYEIKKYTRGPQGQAPAELEAINPLGKSPVITDDSVTLSESGAIVEYIIGKYGNGKAVPPESGRVDNTYFTHYAEGSLMPLLVQKFIFGMIPQHSPFYIRPLLNMVFGQLDRKLVVPEGKKHMQMIEAHLAKSKSIFFAGGDEPSAADYMMAFPLEAILTEAPEMAGPKVREYVETVQARPAYKKALEAGGEYAYARS</sequence>
<dbReference type="SFLD" id="SFLDS00019">
    <property type="entry name" value="Glutathione_Transferase_(cytos"/>
    <property type="match status" value="1"/>
</dbReference>
<reference evidence="7 8" key="1">
    <citation type="journal article" date="2020" name="ISME J.">
        <title>Uncovering the hidden diversity of litter-decomposition mechanisms in mushroom-forming fungi.</title>
        <authorList>
            <person name="Floudas D."/>
            <person name="Bentzer J."/>
            <person name="Ahren D."/>
            <person name="Johansson T."/>
            <person name="Persson P."/>
            <person name="Tunlid A."/>
        </authorList>
    </citation>
    <scope>NUCLEOTIDE SEQUENCE [LARGE SCALE GENOMIC DNA]</scope>
    <source>
        <strain evidence="7 8">CBS 101986</strain>
    </source>
</reference>
<dbReference type="PANTHER" id="PTHR44051">
    <property type="entry name" value="GLUTATHIONE S-TRANSFERASE-RELATED"/>
    <property type="match status" value="1"/>
</dbReference>
<dbReference type="SFLD" id="SFLDG00358">
    <property type="entry name" value="Main_(cytGST)"/>
    <property type="match status" value="1"/>
</dbReference>
<name>A0A8H5B8Q3_9AGAR</name>
<dbReference type="SFLD" id="SFLDG01150">
    <property type="entry name" value="Main.1:_Beta-like"/>
    <property type="match status" value="1"/>
</dbReference>
<dbReference type="SUPFAM" id="SSF52833">
    <property type="entry name" value="Thioredoxin-like"/>
    <property type="match status" value="1"/>
</dbReference>
<keyword evidence="3" id="KW-0808">Transferase</keyword>
<dbReference type="GO" id="GO:0004602">
    <property type="term" value="F:glutathione peroxidase activity"/>
    <property type="evidence" value="ECO:0007669"/>
    <property type="project" value="UniProtKB-ARBA"/>
</dbReference>
<dbReference type="Gene3D" id="1.20.1050.10">
    <property type="match status" value="1"/>
</dbReference>
<evidence type="ECO:0000256" key="4">
    <source>
        <dbReference type="ARBA" id="ARBA00047960"/>
    </source>
</evidence>
<dbReference type="OrthoDB" id="2098326at2759"/>
<dbReference type="InterPro" id="IPR004045">
    <property type="entry name" value="Glutathione_S-Trfase_N"/>
</dbReference>
<comment type="catalytic activity">
    <reaction evidence="4">
        <text>RX + glutathione = an S-substituted glutathione + a halide anion + H(+)</text>
        <dbReference type="Rhea" id="RHEA:16437"/>
        <dbReference type="ChEBI" id="CHEBI:15378"/>
        <dbReference type="ChEBI" id="CHEBI:16042"/>
        <dbReference type="ChEBI" id="CHEBI:17792"/>
        <dbReference type="ChEBI" id="CHEBI:57925"/>
        <dbReference type="ChEBI" id="CHEBI:90779"/>
        <dbReference type="EC" id="2.5.1.18"/>
    </reaction>
</comment>